<dbReference type="Pfam" id="PF06432">
    <property type="entry name" value="GPI2"/>
    <property type="match status" value="1"/>
</dbReference>
<accession>F0W307</accession>
<sequence>MTSFKWCKTLYSKQPFPDNYVDESFLEQLRMNVNVREHEYGQMVRSMAAVAQQISTTLIFHSLFEGTRDNHISVALLGYIDAILPTFAFIIFRAYFQFPPDLSDVIGNSILFVSTLSILSPVLGTLTQTYADDTIRALGILFGLIHLLSHNYTYIDSGIGSSLSGTISMNAAMFTAVLQASRLQSNVHVFAFLLLAIELFALLPILQRQIKVRT</sequence>
<evidence type="ECO:0000256" key="1">
    <source>
        <dbReference type="ARBA" id="ARBA00004141"/>
    </source>
</evidence>
<reference evidence="9" key="2">
    <citation type="submission" date="2011-02" db="EMBL/GenBank/DDBJ databases">
        <authorList>
            <person name="MacLean D."/>
        </authorList>
    </citation>
    <scope>NUCLEOTIDE SEQUENCE</scope>
</reference>
<evidence type="ECO:0000256" key="3">
    <source>
        <dbReference type="ARBA" id="ARBA00008321"/>
    </source>
</evidence>
<gene>
    <name evidence="9" type="primary">AlNc14C11G1386</name>
    <name evidence="9" type="ORF">ALNC14_015870</name>
</gene>
<comment type="similarity">
    <text evidence="3">Belongs to the PIGC family.</text>
</comment>
<keyword evidence="4" id="KW-0337">GPI-anchor biosynthesis</keyword>
<dbReference type="InterPro" id="IPR009450">
    <property type="entry name" value="Plno_GlcNAc_GPI2"/>
</dbReference>
<name>F0W307_9STRA</name>
<dbReference type="PIRSF" id="PIRSF016104">
    <property type="entry name" value="GPI2"/>
    <property type="match status" value="1"/>
</dbReference>
<dbReference type="PANTHER" id="PTHR12982">
    <property type="entry name" value="PHOSPHATIDYLINOSITOL GLYCAN, CLASS C"/>
    <property type="match status" value="1"/>
</dbReference>
<comment type="pathway">
    <text evidence="2">Glycolipid biosynthesis; glycosylphosphatidylinositol-anchor biosynthesis.</text>
</comment>
<feature type="transmembrane region" description="Helical" evidence="8">
    <location>
        <begin position="105"/>
        <end position="123"/>
    </location>
</feature>
<dbReference type="PANTHER" id="PTHR12982:SF0">
    <property type="entry name" value="PHOSPHATIDYLINOSITOL N-ACETYLGLUCOSAMINYLTRANSFERASE SUBUNIT C"/>
    <property type="match status" value="1"/>
</dbReference>
<evidence type="ECO:0000313" key="9">
    <source>
        <dbReference type="EMBL" id="CCA15444.1"/>
    </source>
</evidence>
<keyword evidence="7 8" id="KW-0472">Membrane</keyword>
<dbReference type="EMBL" id="FR824056">
    <property type="protein sequence ID" value="CCA15444.1"/>
    <property type="molecule type" value="Genomic_DNA"/>
</dbReference>
<proteinExistence type="inferred from homology"/>
<evidence type="ECO:0000256" key="8">
    <source>
        <dbReference type="SAM" id="Phobius"/>
    </source>
</evidence>
<reference evidence="9" key="1">
    <citation type="journal article" date="2011" name="PLoS Biol.">
        <title>Gene gain and loss during evolution of obligate parasitism in the white rust pathogen of Arabidopsis thaliana.</title>
        <authorList>
            <person name="Kemen E."/>
            <person name="Gardiner A."/>
            <person name="Schultz-Larsen T."/>
            <person name="Kemen A.C."/>
            <person name="Balmuth A.L."/>
            <person name="Robert-Seilaniantz A."/>
            <person name="Bailey K."/>
            <person name="Holub E."/>
            <person name="Studholme D.J."/>
            <person name="Maclean D."/>
            <person name="Jones J.D."/>
        </authorList>
    </citation>
    <scope>NUCLEOTIDE SEQUENCE</scope>
</reference>
<organism evidence="9">
    <name type="scientific">Albugo laibachii Nc14</name>
    <dbReference type="NCBI Taxonomy" id="890382"/>
    <lineage>
        <taxon>Eukaryota</taxon>
        <taxon>Sar</taxon>
        <taxon>Stramenopiles</taxon>
        <taxon>Oomycota</taxon>
        <taxon>Peronosporomycetes</taxon>
        <taxon>Albuginales</taxon>
        <taxon>Albuginaceae</taxon>
        <taxon>Albugo</taxon>
    </lineage>
</organism>
<dbReference type="GO" id="GO:0016740">
    <property type="term" value="F:transferase activity"/>
    <property type="evidence" value="ECO:0007669"/>
    <property type="project" value="UniProtKB-KW"/>
</dbReference>
<evidence type="ECO:0000256" key="2">
    <source>
        <dbReference type="ARBA" id="ARBA00004687"/>
    </source>
</evidence>
<evidence type="ECO:0000256" key="7">
    <source>
        <dbReference type="ARBA" id="ARBA00023136"/>
    </source>
</evidence>
<keyword evidence="6 8" id="KW-1133">Transmembrane helix</keyword>
<feature type="transmembrane region" description="Helical" evidence="8">
    <location>
        <begin position="135"/>
        <end position="155"/>
    </location>
</feature>
<dbReference type="GO" id="GO:0000506">
    <property type="term" value="C:glycosylphosphatidylinositol-N-acetylglucosaminyltransferase (GPI-GnT) complex"/>
    <property type="evidence" value="ECO:0007669"/>
    <property type="project" value="TreeGrafter"/>
</dbReference>
<feature type="transmembrane region" description="Helical" evidence="8">
    <location>
        <begin position="187"/>
        <end position="206"/>
    </location>
</feature>
<dbReference type="AlphaFoldDB" id="F0W307"/>
<dbReference type="UniPathway" id="UPA00196"/>
<evidence type="ECO:0000256" key="6">
    <source>
        <dbReference type="ARBA" id="ARBA00022989"/>
    </source>
</evidence>
<feature type="transmembrane region" description="Helical" evidence="8">
    <location>
        <begin position="76"/>
        <end position="96"/>
    </location>
</feature>
<keyword evidence="9" id="KW-0808">Transferase</keyword>
<dbReference type="GO" id="GO:0006506">
    <property type="term" value="P:GPI anchor biosynthetic process"/>
    <property type="evidence" value="ECO:0007669"/>
    <property type="project" value="UniProtKB-UniPathway"/>
</dbReference>
<evidence type="ECO:0000256" key="4">
    <source>
        <dbReference type="ARBA" id="ARBA00022502"/>
    </source>
</evidence>
<evidence type="ECO:0000256" key="5">
    <source>
        <dbReference type="ARBA" id="ARBA00022692"/>
    </source>
</evidence>
<dbReference type="HOGENOM" id="CLU_024002_0_0_1"/>
<keyword evidence="5 8" id="KW-0812">Transmembrane</keyword>
<protein>
    <submittedName>
        <fullName evidence="9">Phosphatidylinositol Nacetylglucosaminyltransferase subunit C putative</fullName>
    </submittedName>
</protein>
<comment type="subcellular location">
    <subcellularLocation>
        <location evidence="1">Membrane</location>
        <topology evidence="1">Multi-pass membrane protein</topology>
    </subcellularLocation>
</comment>